<keyword evidence="2" id="KW-0808">Transferase</keyword>
<evidence type="ECO:0000256" key="1">
    <source>
        <dbReference type="ARBA" id="ARBA00012928"/>
    </source>
</evidence>
<feature type="binding site" evidence="4">
    <location>
        <position position="187"/>
    </location>
    <ligand>
        <name>Zn(2+)</name>
        <dbReference type="ChEBI" id="CHEBI:29105"/>
    </ligand>
</feature>
<dbReference type="Gene3D" id="3.30.1600.10">
    <property type="entry name" value="SIR2/SIRT2 'Small Domain"/>
    <property type="match status" value="1"/>
</dbReference>
<evidence type="ECO:0000313" key="6">
    <source>
        <dbReference type="EMBL" id="AWR21487.1"/>
    </source>
</evidence>
<feature type="binding site" evidence="4">
    <location>
        <position position="137"/>
    </location>
    <ligand>
        <name>Zn(2+)</name>
        <dbReference type="ChEBI" id="CHEBI:29105"/>
    </ligand>
</feature>
<evidence type="ECO:0000259" key="5">
    <source>
        <dbReference type="PROSITE" id="PS50305"/>
    </source>
</evidence>
<gene>
    <name evidence="6" type="ORF">AURMO_00884</name>
</gene>
<dbReference type="PANTHER" id="PTHR11085">
    <property type="entry name" value="NAD-DEPENDENT PROTEIN DEACYLASE SIRTUIN-5, MITOCHONDRIAL-RELATED"/>
    <property type="match status" value="1"/>
</dbReference>
<feature type="binding site" evidence="4">
    <location>
        <position position="140"/>
    </location>
    <ligand>
        <name>Zn(2+)</name>
        <dbReference type="ChEBI" id="CHEBI:29105"/>
    </ligand>
</feature>
<dbReference type="Pfam" id="PF02146">
    <property type="entry name" value="SIR2"/>
    <property type="match status" value="1"/>
</dbReference>
<feature type="binding site" evidence="4">
    <location>
        <position position="190"/>
    </location>
    <ligand>
        <name>Zn(2+)</name>
        <dbReference type="ChEBI" id="CHEBI:29105"/>
    </ligand>
</feature>
<dbReference type="EC" id="2.3.1.286" evidence="1"/>
<dbReference type="Proteomes" id="UP000246894">
    <property type="component" value="Chromosome"/>
</dbReference>
<dbReference type="GO" id="GO:0070403">
    <property type="term" value="F:NAD+ binding"/>
    <property type="evidence" value="ECO:0007669"/>
    <property type="project" value="InterPro"/>
</dbReference>
<dbReference type="GO" id="GO:0016787">
    <property type="term" value="F:hydrolase activity"/>
    <property type="evidence" value="ECO:0007669"/>
    <property type="project" value="UniProtKB-KW"/>
</dbReference>
<keyword evidence="4" id="KW-0479">Metal-binding</keyword>
<accession>A0A2Z3RXD7</accession>
<dbReference type="EMBL" id="CP023994">
    <property type="protein sequence ID" value="AWR21487.1"/>
    <property type="molecule type" value="Genomic_DNA"/>
</dbReference>
<dbReference type="SUPFAM" id="SSF52467">
    <property type="entry name" value="DHS-like NAD/FAD-binding domain"/>
    <property type="match status" value="1"/>
</dbReference>
<name>A0A2Z3RXD7_9MICO</name>
<dbReference type="InterPro" id="IPR050134">
    <property type="entry name" value="NAD-dep_sirtuin_deacylases"/>
</dbReference>
<dbReference type="InterPro" id="IPR003000">
    <property type="entry name" value="Sirtuin"/>
</dbReference>
<dbReference type="KEGG" id="aum:AURMO_00884"/>
<sequence>MLAAMAAILEHNTHVEGIESLVELINGRRVAVLTGAGVSTDSGIPDYRGKGASKRTPMNISDFLSSPSSRQRYWAGAHVGWKSFSDAQPNQGHLALAAMEQAGIIEGVISQNVDGLHRRAGSSHVVDLHGSLDRVICLDCGQQFDRSGVEKKLSFLNPWLDELSNIVLAPDGDVDVTDYSSVEVPTCSVCDGILKPDVVFFGEFVPPKIFSAATGLVKRADVLLIAGSSLAVNSGIRLLDQARRQRMPIIIINRGETKGDKKASIKLEAGTSDVLSSLAVSLGAGHLYEDIE</sequence>
<reference evidence="6 7" key="1">
    <citation type="submission" date="2017-10" db="EMBL/GenBank/DDBJ databases">
        <title>Genome of an Actinobacterium that displays light-enhanced growth.</title>
        <authorList>
            <person name="Maresca J.A."/>
            <person name="Hempel P."/>
            <person name="Shevchenko O."/>
            <person name="Miller K.J."/>
            <person name="Hahn M.W."/>
        </authorList>
    </citation>
    <scope>NUCLEOTIDE SEQUENCE [LARGE SCALE GENOMIC DNA]</scope>
    <source>
        <strain evidence="6 7">MWH-Mo1</strain>
    </source>
</reference>
<keyword evidence="7" id="KW-1185">Reference proteome</keyword>
<organism evidence="6 7">
    <name type="scientific">Aurantimicrobium photophilum</name>
    <dbReference type="NCBI Taxonomy" id="1987356"/>
    <lineage>
        <taxon>Bacteria</taxon>
        <taxon>Bacillati</taxon>
        <taxon>Actinomycetota</taxon>
        <taxon>Actinomycetes</taxon>
        <taxon>Micrococcales</taxon>
        <taxon>Microbacteriaceae</taxon>
        <taxon>Aurantimicrobium</taxon>
    </lineage>
</organism>
<dbReference type="AlphaFoldDB" id="A0A2Z3RXD7"/>
<feature type="domain" description="Deacetylase sirtuin-type" evidence="5">
    <location>
        <begin position="8"/>
        <end position="290"/>
    </location>
</feature>
<evidence type="ECO:0000256" key="3">
    <source>
        <dbReference type="ARBA" id="ARBA00023027"/>
    </source>
</evidence>
<dbReference type="PROSITE" id="PS50305">
    <property type="entry name" value="SIRTUIN"/>
    <property type="match status" value="1"/>
</dbReference>
<dbReference type="InterPro" id="IPR026591">
    <property type="entry name" value="Sirtuin_cat_small_dom_sf"/>
</dbReference>
<keyword evidence="4" id="KW-0862">Zinc</keyword>
<evidence type="ECO:0000256" key="2">
    <source>
        <dbReference type="ARBA" id="ARBA00022679"/>
    </source>
</evidence>
<dbReference type="GO" id="GO:0017136">
    <property type="term" value="F:histone deacetylase activity, NAD-dependent"/>
    <property type="evidence" value="ECO:0007669"/>
    <property type="project" value="TreeGrafter"/>
</dbReference>
<dbReference type="GO" id="GO:0046872">
    <property type="term" value="F:metal ion binding"/>
    <property type="evidence" value="ECO:0007669"/>
    <property type="project" value="UniProtKB-KW"/>
</dbReference>
<dbReference type="PANTHER" id="PTHR11085:SF10">
    <property type="entry name" value="NAD-DEPENDENT PROTEIN DEACYLASE SIRTUIN-5, MITOCHONDRIAL-RELATED"/>
    <property type="match status" value="1"/>
</dbReference>
<feature type="active site" description="Proton acceptor" evidence="4">
    <location>
        <position position="129"/>
    </location>
</feature>
<dbReference type="Gene3D" id="3.40.50.1220">
    <property type="entry name" value="TPP-binding domain"/>
    <property type="match status" value="1"/>
</dbReference>
<keyword evidence="6" id="KW-0378">Hydrolase</keyword>
<dbReference type="InterPro" id="IPR029035">
    <property type="entry name" value="DHS-like_NAD/FAD-binding_dom"/>
</dbReference>
<protein>
    <recommendedName>
        <fullName evidence="1">protein acetyllysine N-acetyltransferase</fullName>
        <ecNumber evidence="1">2.3.1.286</ecNumber>
    </recommendedName>
</protein>
<proteinExistence type="predicted"/>
<dbReference type="InterPro" id="IPR026590">
    <property type="entry name" value="Ssirtuin_cat_dom"/>
</dbReference>
<keyword evidence="3" id="KW-0520">NAD</keyword>
<evidence type="ECO:0000313" key="7">
    <source>
        <dbReference type="Proteomes" id="UP000246894"/>
    </source>
</evidence>
<evidence type="ECO:0000256" key="4">
    <source>
        <dbReference type="PROSITE-ProRule" id="PRU00236"/>
    </source>
</evidence>